<dbReference type="EMBL" id="KZ155827">
    <property type="protein sequence ID" value="OUS43706.1"/>
    <property type="molecule type" value="Genomic_DNA"/>
</dbReference>
<evidence type="ECO:0000259" key="2">
    <source>
        <dbReference type="Pfam" id="PF10277"/>
    </source>
</evidence>
<sequence>MDANATRAKREVRASTLVRCACLGTLACLVIAYGFATTQSRIASDAFPIISETFMGTPQSYASEFLLGFAAWTLLLSVWAFKGYLDAYATCEDKWFTWSRKGLWFGVSSAILLGLTAAINYEESFGAHVTAAFGFLFAMWIWTAMCVRQLAAHPGSVSAKSLRGKYLACGFGFMGVVGFAALSALVGKENAYSLVGASEWLGVLSMIFACWTVSWDFDDKDVRLTLTLDSASVALPSVPNDV</sequence>
<feature type="domain" description="CWH43-like N-terminal" evidence="2">
    <location>
        <begin position="15"/>
        <end position="219"/>
    </location>
</feature>
<dbReference type="InterPro" id="IPR019402">
    <property type="entry name" value="CWH43_N"/>
</dbReference>
<organism evidence="3">
    <name type="scientific">Ostreococcus tauri</name>
    <name type="common">Marine green alga</name>
    <dbReference type="NCBI Taxonomy" id="70448"/>
    <lineage>
        <taxon>Eukaryota</taxon>
        <taxon>Viridiplantae</taxon>
        <taxon>Chlorophyta</taxon>
        <taxon>Mamiellophyceae</taxon>
        <taxon>Mamiellales</taxon>
        <taxon>Bathycoccaceae</taxon>
        <taxon>Ostreococcus</taxon>
    </lineage>
</organism>
<accession>A0A1Y5I2J5</accession>
<feature type="transmembrane region" description="Helical" evidence="1">
    <location>
        <begin position="192"/>
        <end position="213"/>
    </location>
</feature>
<feature type="transmembrane region" description="Helical" evidence="1">
    <location>
        <begin position="125"/>
        <end position="145"/>
    </location>
</feature>
<protein>
    <submittedName>
        <fullName evidence="3">Frag1/DRAM/Sfk1</fullName>
    </submittedName>
</protein>
<feature type="transmembrane region" description="Helical" evidence="1">
    <location>
        <begin position="166"/>
        <end position="186"/>
    </location>
</feature>
<keyword evidence="1" id="KW-1133">Transmembrane helix</keyword>
<reference evidence="3" key="1">
    <citation type="submission" date="2017-04" db="EMBL/GenBank/DDBJ databases">
        <title>Population genomics of picophytoplankton unveils novel chromosome hypervariability.</title>
        <authorList>
            <consortium name="DOE Joint Genome Institute"/>
            <person name="Blanc-Mathieu R."/>
            <person name="Krasovec M."/>
            <person name="Hebrard M."/>
            <person name="Yau S."/>
            <person name="Desgranges E."/>
            <person name="Martin J."/>
            <person name="Schackwitz W."/>
            <person name="Kuo A."/>
            <person name="Salin G."/>
            <person name="Donnadieu C."/>
            <person name="Desdevises Y."/>
            <person name="Sanchez-Ferandin S."/>
            <person name="Moreau H."/>
            <person name="Rivals E."/>
            <person name="Grigoriev I.V."/>
            <person name="Grimsley N."/>
            <person name="Eyre-Walker A."/>
            <person name="Piganeau G."/>
        </authorList>
    </citation>
    <scope>NUCLEOTIDE SEQUENCE [LARGE SCALE GENOMIC DNA]</scope>
    <source>
        <strain evidence="3">RCC 1115</strain>
    </source>
</reference>
<name>A0A1Y5I2J5_OSTTA</name>
<proteinExistence type="predicted"/>
<feature type="transmembrane region" description="Helical" evidence="1">
    <location>
        <begin position="60"/>
        <end position="81"/>
    </location>
</feature>
<evidence type="ECO:0000313" key="3">
    <source>
        <dbReference type="EMBL" id="OUS43706.1"/>
    </source>
</evidence>
<keyword evidence="1" id="KW-0472">Membrane</keyword>
<keyword evidence="1" id="KW-0812">Transmembrane</keyword>
<dbReference type="Pfam" id="PF10277">
    <property type="entry name" value="Frag1"/>
    <property type="match status" value="1"/>
</dbReference>
<dbReference type="Proteomes" id="UP000195557">
    <property type="component" value="Unassembled WGS sequence"/>
</dbReference>
<gene>
    <name evidence="3" type="ORF">BE221DRAFT_215306</name>
</gene>
<evidence type="ECO:0000256" key="1">
    <source>
        <dbReference type="SAM" id="Phobius"/>
    </source>
</evidence>
<feature type="transmembrane region" description="Helical" evidence="1">
    <location>
        <begin position="102"/>
        <end position="119"/>
    </location>
</feature>
<dbReference type="AlphaFoldDB" id="A0A1Y5I2J5"/>